<dbReference type="PANTHER" id="PTHR13847">
    <property type="entry name" value="SARCOSINE DEHYDROGENASE-RELATED"/>
    <property type="match status" value="1"/>
</dbReference>
<dbReference type="Pfam" id="PF01266">
    <property type="entry name" value="DAO"/>
    <property type="match status" value="1"/>
</dbReference>
<organism evidence="3 4">
    <name type="scientific">Rhizobium setariae</name>
    <dbReference type="NCBI Taxonomy" id="2801340"/>
    <lineage>
        <taxon>Bacteria</taxon>
        <taxon>Pseudomonadati</taxon>
        <taxon>Pseudomonadota</taxon>
        <taxon>Alphaproteobacteria</taxon>
        <taxon>Hyphomicrobiales</taxon>
        <taxon>Rhizobiaceae</taxon>
        <taxon>Rhizobium/Agrobacterium group</taxon>
        <taxon>Rhizobium</taxon>
    </lineage>
</organism>
<sequence>MKSAIVLGAGMVGVSSALALQDRGWSVTLIDRKQPGLETSYGNAGIIQSEVVEPYAMPRSIRELADIVLGRTNDVHYSFRELPAHLGSLARYWWHSQSRRHQAISLTWAGLIAHAASGHEDLIKRANAGNLIRRSGYRVLYRSKPALEEAITHAEQLASAHALDFRTLTPDEVAAAEPALILGGVGAIHWLGPWSSSDPGKLASSYADLFVGAGGTFVHGKAETLKRNASGRGWVVQTESGPIEAENVVVALGPWSPTLLRLFGHRFSMVRKRGYHAHYSSPEPLRVPMMDVANGYVMAPMALGTRVTTGAHLARPDTSADPVQLARAEISARQLMALGERVEEQPWMGTRPCMPDMLPVIGQSQRQAGLWMNFGHGHQGLTLGPVTGELLASVMSGQSTVVDSGPFRPGRY</sequence>
<dbReference type="InterPro" id="IPR036188">
    <property type="entry name" value="FAD/NAD-bd_sf"/>
</dbReference>
<dbReference type="RefSeq" id="WP_201655655.1">
    <property type="nucleotide sequence ID" value="NZ_JAEQNC010000004.1"/>
</dbReference>
<feature type="domain" description="FAD dependent oxidoreductase" evidence="2">
    <location>
        <begin position="4"/>
        <end position="393"/>
    </location>
</feature>
<dbReference type="Gene3D" id="3.50.50.60">
    <property type="entry name" value="FAD/NAD(P)-binding domain"/>
    <property type="match status" value="2"/>
</dbReference>
<dbReference type="PANTHER" id="PTHR13847:SF289">
    <property type="entry name" value="GLYCINE OXIDASE"/>
    <property type="match status" value="1"/>
</dbReference>
<reference evidence="3" key="1">
    <citation type="submission" date="2021-01" db="EMBL/GenBank/DDBJ databases">
        <title>Rhizobium sp. strain KVB221 16S ribosomal RNA gene Genome sequencing and assembly.</title>
        <authorList>
            <person name="Kang M."/>
        </authorList>
    </citation>
    <scope>NUCLEOTIDE SEQUENCE</scope>
    <source>
        <strain evidence="3">KVB221</strain>
    </source>
</reference>
<dbReference type="GO" id="GO:0016491">
    <property type="term" value="F:oxidoreductase activity"/>
    <property type="evidence" value="ECO:0007669"/>
    <property type="project" value="UniProtKB-KW"/>
</dbReference>
<name>A0A937CK95_9HYPH</name>
<evidence type="ECO:0000256" key="1">
    <source>
        <dbReference type="ARBA" id="ARBA00023002"/>
    </source>
</evidence>
<dbReference type="AlphaFoldDB" id="A0A937CK95"/>
<accession>A0A937CK95</accession>
<evidence type="ECO:0000313" key="3">
    <source>
        <dbReference type="EMBL" id="MBL0371915.1"/>
    </source>
</evidence>
<gene>
    <name evidence="3" type="ORF">JJB09_07740</name>
</gene>
<dbReference type="InterPro" id="IPR006076">
    <property type="entry name" value="FAD-dep_OxRdtase"/>
</dbReference>
<keyword evidence="1" id="KW-0560">Oxidoreductase</keyword>
<evidence type="ECO:0000259" key="2">
    <source>
        <dbReference type="Pfam" id="PF01266"/>
    </source>
</evidence>
<keyword evidence="4" id="KW-1185">Reference proteome</keyword>
<dbReference type="SUPFAM" id="SSF51905">
    <property type="entry name" value="FAD/NAD(P)-binding domain"/>
    <property type="match status" value="1"/>
</dbReference>
<dbReference type="Gene3D" id="3.30.9.10">
    <property type="entry name" value="D-Amino Acid Oxidase, subunit A, domain 2"/>
    <property type="match status" value="1"/>
</dbReference>
<dbReference type="EMBL" id="JAEQNC010000004">
    <property type="protein sequence ID" value="MBL0371915.1"/>
    <property type="molecule type" value="Genomic_DNA"/>
</dbReference>
<evidence type="ECO:0000313" key="4">
    <source>
        <dbReference type="Proteomes" id="UP000633219"/>
    </source>
</evidence>
<proteinExistence type="predicted"/>
<comment type="caution">
    <text evidence="3">The sequence shown here is derived from an EMBL/GenBank/DDBJ whole genome shotgun (WGS) entry which is preliminary data.</text>
</comment>
<protein>
    <submittedName>
        <fullName evidence="3">FAD-binding oxidoreductase</fullName>
    </submittedName>
</protein>
<dbReference type="GO" id="GO:0005737">
    <property type="term" value="C:cytoplasm"/>
    <property type="evidence" value="ECO:0007669"/>
    <property type="project" value="TreeGrafter"/>
</dbReference>
<dbReference type="Proteomes" id="UP000633219">
    <property type="component" value="Unassembled WGS sequence"/>
</dbReference>